<accession>A0A2T0U0W7</accession>
<dbReference type="InterPro" id="IPR046643">
    <property type="entry name" value="DUF6755"/>
</dbReference>
<gene>
    <name evidence="2" type="ORF">B0I27_107155</name>
</gene>
<keyword evidence="1" id="KW-0472">Membrane</keyword>
<name>A0A2T0U0W7_9SPHI</name>
<evidence type="ECO:0000256" key="1">
    <source>
        <dbReference type="SAM" id="Phobius"/>
    </source>
</evidence>
<dbReference type="AlphaFoldDB" id="A0A2T0U0W7"/>
<evidence type="ECO:0008006" key="4">
    <source>
        <dbReference type="Google" id="ProtNLM"/>
    </source>
</evidence>
<sequence>MSTFREGQNQAHPNKSNTLILALILILIMNVSIQIWLLYTALNNALAQNKDIAIPAFLASLFLFLIGFFWLYYLPTGAKKRKVKQNVNFSDTYH</sequence>
<keyword evidence="3" id="KW-1185">Reference proteome</keyword>
<evidence type="ECO:0000313" key="2">
    <source>
        <dbReference type="EMBL" id="PRY51567.1"/>
    </source>
</evidence>
<dbReference type="Pfam" id="PF20540">
    <property type="entry name" value="DUF6755"/>
    <property type="match status" value="1"/>
</dbReference>
<reference evidence="2 3" key="1">
    <citation type="submission" date="2018-03" db="EMBL/GenBank/DDBJ databases">
        <title>Genomic Encyclopedia of Type Strains, Phase III (KMG-III): the genomes of soil and plant-associated and newly described type strains.</title>
        <authorList>
            <person name="Whitman W."/>
        </authorList>
    </citation>
    <scope>NUCLEOTIDE SEQUENCE [LARGE SCALE GENOMIC DNA]</scope>
    <source>
        <strain evidence="2 3">CGMCC 1.9313</strain>
    </source>
</reference>
<feature type="transmembrane region" description="Helical" evidence="1">
    <location>
        <begin position="52"/>
        <end position="74"/>
    </location>
</feature>
<proteinExistence type="predicted"/>
<protein>
    <recommendedName>
        <fullName evidence="4">Phospholipase D-like protein</fullName>
    </recommendedName>
</protein>
<dbReference type="OrthoDB" id="676917at2"/>
<feature type="transmembrane region" description="Helical" evidence="1">
    <location>
        <begin position="20"/>
        <end position="40"/>
    </location>
</feature>
<keyword evidence="1" id="KW-1133">Transmembrane helix</keyword>
<comment type="caution">
    <text evidence="2">The sequence shown here is derived from an EMBL/GenBank/DDBJ whole genome shotgun (WGS) entry which is preliminary data.</text>
</comment>
<organism evidence="2 3">
    <name type="scientific">Arcticibacter pallidicorallinus</name>
    <dbReference type="NCBI Taxonomy" id="1259464"/>
    <lineage>
        <taxon>Bacteria</taxon>
        <taxon>Pseudomonadati</taxon>
        <taxon>Bacteroidota</taxon>
        <taxon>Sphingobacteriia</taxon>
        <taxon>Sphingobacteriales</taxon>
        <taxon>Sphingobacteriaceae</taxon>
        <taxon>Arcticibacter</taxon>
    </lineage>
</organism>
<evidence type="ECO:0000313" key="3">
    <source>
        <dbReference type="Proteomes" id="UP000238034"/>
    </source>
</evidence>
<keyword evidence="1" id="KW-0812">Transmembrane</keyword>
<dbReference type="EMBL" id="PVTH01000007">
    <property type="protein sequence ID" value="PRY51567.1"/>
    <property type="molecule type" value="Genomic_DNA"/>
</dbReference>
<dbReference type="Proteomes" id="UP000238034">
    <property type="component" value="Unassembled WGS sequence"/>
</dbReference>
<dbReference type="RefSeq" id="WP_106293931.1">
    <property type="nucleotide sequence ID" value="NZ_PVTH01000007.1"/>
</dbReference>